<accession>A0ACB7YXH5</accession>
<evidence type="ECO:0000313" key="1">
    <source>
        <dbReference type="EMBL" id="KAH7858305.1"/>
    </source>
</evidence>
<keyword evidence="2" id="KW-1185">Reference proteome</keyword>
<gene>
    <name evidence="1" type="ORF">Vadar_022176</name>
</gene>
<sequence length="544" mass="62447">MSVQGSLWKKRKHTRYSSGSSPANHYSEATKSRTKTPRNSCLITVLKDPSRDDIFKRYTFGKELGRGEFGITYECCDKLTGEMVACKTISKGKLKTEIDVDDVRREVEIMRHLPVHPNIVRYMDVFEDKEAVYLVMELCQGGELFDRIVARGHYTERAAAAITKTIIEVVKVCHEHGVIHRDLKPENFLYADASENSPLKAIDFGLSIFFKPGQHFAEIVGSPYYMAPEVLRRNYGPEIDVWSAGVILYILLCGVPPFWAESEEGIAQAIVRCEIDFERDPWTRVSEDAKELVRGMLDPNPHSRMTVEEVLEHRWIHNEDQVPNIPLGENVGARIKQFSLMNKFKKKVLRVVADNLPHEQVAGIKQMFHMMDTDQNGNLTFDELKDGLHKIGQPVADPEVQMLMDAADFDGNGMLNCEEFVTMSVHLKKIESSDELLRQAFRHFDKDESGYIEYEDLRERLSEDNLGPNNDKVIQDIICDVDLDKDGRISYPEFEAMMTKGVEWRMASRQYSRAMLNKLSQRLFKDNSFHVKTEFKVVECDDSE</sequence>
<comment type="caution">
    <text evidence="1">The sequence shown here is derived from an EMBL/GenBank/DDBJ whole genome shotgun (WGS) entry which is preliminary data.</text>
</comment>
<protein>
    <submittedName>
        <fullName evidence="1">Uncharacterized protein</fullName>
    </submittedName>
</protein>
<organism evidence="1 2">
    <name type="scientific">Vaccinium darrowii</name>
    <dbReference type="NCBI Taxonomy" id="229202"/>
    <lineage>
        <taxon>Eukaryota</taxon>
        <taxon>Viridiplantae</taxon>
        <taxon>Streptophyta</taxon>
        <taxon>Embryophyta</taxon>
        <taxon>Tracheophyta</taxon>
        <taxon>Spermatophyta</taxon>
        <taxon>Magnoliopsida</taxon>
        <taxon>eudicotyledons</taxon>
        <taxon>Gunneridae</taxon>
        <taxon>Pentapetalae</taxon>
        <taxon>asterids</taxon>
        <taxon>Ericales</taxon>
        <taxon>Ericaceae</taxon>
        <taxon>Vaccinioideae</taxon>
        <taxon>Vaccinieae</taxon>
        <taxon>Vaccinium</taxon>
    </lineage>
</organism>
<dbReference type="Proteomes" id="UP000828048">
    <property type="component" value="Chromosome 3"/>
</dbReference>
<evidence type="ECO:0000313" key="2">
    <source>
        <dbReference type="Proteomes" id="UP000828048"/>
    </source>
</evidence>
<dbReference type="EMBL" id="CM037153">
    <property type="protein sequence ID" value="KAH7858305.1"/>
    <property type="molecule type" value="Genomic_DNA"/>
</dbReference>
<name>A0ACB7YXH5_9ERIC</name>
<reference evidence="1 2" key="1">
    <citation type="journal article" date="2021" name="Hortic Res">
        <title>High-quality reference genome and annotation aids understanding of berry development for evergreen blueberry (Vaccinium darrowii).</title>
        <authorList>
            <person name="Yu J."/>
            <person name="Hulse-Kemp A.M."/>
            <person name="Babiker E."/>
            <person name="Staton M."/>
        </authorList>
    </citation>
    <scope>NUCLEOTIDE SEQUENCE [LARGE SCALE GENOMIC DNA]</scope>
    <source>
        <strain evidence="2">cv. NJ 8807/NJ 8810</strain>
        <tissue evidence="1">Young leaf</tissue>
    </source>
</reference>
<proteinExistence type="predicted"/>